<dbReference type="Pfam" id="PF13472">
    <property type="entry name" value="Lipase_GDSL_2"/>
    <property type="match status" value="1"/>
</dbReference>
<gene>
    <name evidence="2" type="ORF">ACFPFU_18815</name>
</gene>
<dbReference type="EMBL" id="JBHSJJ010000012">
    <property type="protein sequence ID" value="MFC4873762.1"/>
    <property type="molecule type" value="Genomic_DNA"/>
</dbReference>
<evidence type="ECO:0000313" key="3">
    <source>
        <dbReference type="Proteomes" id="UP001595818"/>
    </source>
</evidence>
<dbReference type="Gene3D" id="3.40.50.1110">
    <property type="entry name" value="SGNH hydrolase"/>
    <property type="match status" value="1"/>
</dbReference>
<comment type="caution">
    <text evidence="2">The sequence shown here is derived from an EMBL/GenBank/DDBJ whole genome shotgun (WGS) entry which is preliminary data.</text>
</comment>
<dbReference type="SUPFAM" id="SSF52266">
    <property type="entry name" value="SGNH hydrolase"/>
    <property type="match status" value="1"/>
</dbReference>
<dbReference type="InterPro" id="IPR036514">
    <property type="entry name" value="SGNH_hydro_sf"/>
</dbReference>
<accession>A0ABV9T5G7</accession>
<dbReference type="RefSeq" id="WP_377066942.1">
    <property type="nucleotide sequence ID" value="NZ_JBHSJJ010000012.1"/>
</dbReference>
<dbReference type="InterPro" id="IPR013830">
    <property type="entry name" value="SGNH_hydro"/>
</dbReference>
<dbReference type="GO" id="GO:0016787">
    <property type="term" value="F:hydrolase activity"/>
    <property type="evidence" value="ECO:0007669"/>
    <property type="project" value="UniProtKB-KW"/>
</dbReference>
<keyword evidence="2" id="KW-0378">Hydrolase</keyword>
<organism evidence="2 3">
    <name type="scientific">Negadavirga shengliensis</name>
    <dbReference type="NCBI Taxonomy" id="1389218"/>
    <lineage>
        <taxon>Bacteria</taxon>
        <taxon>Pseudomonadati</taxon>
        <taxon>Bacteroidota</taxon>
        <taxon>Cytophagia</taxon>
        <taxon>Cytophagales</taxon>
        <taxon>Cyclobacteriaceae</taxon>
        <taxon>Negadavirga</taxon>
    </lineage>
</organism>
<dbReference type="Proteomes" id="UP001595818">
    <property type="component" value="Unassembled WGS sequence"/>
</dbReference>
<name>A0ABV9T5G7_9BACT</name>
<sequence>MINPKRNSNFDRQALLRYLALGDSYTIGEGVASEESYPYQLVRKLERCGLYFAEPWVVAKTGWTSGELIDALDFEQLKTKKFDLLTLLIGVNNQYRGQDIGGYEKDFKQLMDLGLSLVDGRSHRIAVISIPDWGVTEYGGASGRVPGEIAGEIDAFNEINKEIALKTSVNYLEITNQYRQIGGLTENMAPDGLHPSGKIYEIWAETLSELLFTHFYKK</sequence>
<reference evidence="3" key="1">
    <citation type="journal article" date="2019" name="Int. J. Syst. Evol. Microbiol.">
        <title>The Global Catalogue of Microorganisms (GCM) 10K type strain sequencing project: providing services to taxonomists for standard genome sequencing and annotation.</title>
        <authorList>
            <consortium name="The Broad Institute Genomics Platform"/>
            <consortium name="The Broad Institute Genome Sequencing Center for Infectious Disease"/>
            <person name="Wu L."/>
            <person name="Ma J."/>
        </authorList>
    </citation>
    <scope>NUCLEOTIDE SEQUENCE [LARGE SCALE GENOMIC DNA]</scope>
    <source>
        <strain evidence="3">CGMCC 4.7466</strain>
    </source>
</reference>
<protein>
    <submittedName>
        <fullName evidence="2">SGNH/GDSL hydrolase family protein</fullName>
    </submittedName>
</protein>
<proteinExistence type="predicted"/>
<keyword evidence="3" id="KW-1185">Reference proteome</keyword>
<evidence type="ECO:0000313" key="2">
    <source>
        <dbReference type="EMBL" id="MFC4873762.1"/>
    </source>
</evidence>
<feature type="domain" description="SGNH hydrolase-type esterase" evidence="1">
    <location>
        <begin position="20"/>
        <end position="202"/>
    </location>
</feature>
<evidence type="ECO:0000259" key="1">
    <source>
        <dbReference type="Pfam" id="PF13472"/>
    </source>
</evidence>